<evidence type="ECO:0000256" key="1">
    <source>
        <dbReference type="ARBA" id="ARBA00004141"/>
    </source>
</evidence>
<dbReference type="InterPro" id="IPR017452">
    <property type="entry name" value="GPCR_Rhodpsn_7TM"/>
</dbReference>
<protein>
    <recommendedName>
        <fullName evidence="10">G-protein coupled receptor 157</fullName>
    </recommendedName>
</protein>
<evidence type="ECO:0000259" key="6">
    <source>
        <dbReference type="PROSITE" id="PS50261"/>
    </source>
</evidence>
<feature type="transmembrane region" description="Helical" evidence="5">
    <location>
        <begin position="240"/>
        <end position="257"/>
    </location>
</feature>
<dbReference type="PRINTS" id="PR00247">
    <property type="entry name" value="GPCRCAMP"/>
</dbReference>
<feature type="transmembrane region" description="Helical" evidence="5">
    <location>
        <begin position="187"/>
        <end position="212"/>
    </location>
</feature>
<dbReference type="PROSITE" id="PS50261">
    <property type="entry name" value="G_PROTEIN_RECEP_F2_4"/>
    <property type="match status" value="1"/>
</dbReference>
<dbReference type="AlphaFoldDB" id="A0AAN9C832"/>
<accession>A0AAN9C832</accession>
<feature type="domain" description="G-protein coupled receptors family 2 profile 2" evidence="6">
    <location>
        <begin position="28"/>
        <end position="303"/>
    </location>
</feature>
<name>A0AAN9C832_9CAEN</name>
<evidence type="ECO:0000313" key="9">
    <source>
        <dbReference type="Proteomes" id="UP001374579"/>
    </source>
</evidence>
<feature type="domain" description="G-protein coupled receptors family 1 profile" evidence="7">
    <location>
        <begin position="42"/>
        <end position="299"/>
    </location>
</feature>
<keyword evidence="3 5" id="KW-1133">Transmembrane helix</keyword>
<proteinExistence type="predicted"/>
<evidence type="ECO:0000256" key="4">
    <source>
        <dbReference type="ARBA" id="ARBA00023136"/>
    </source>
</evidence>
<keyword evidence="9" id="KW-1185">Reference proteome</keyword>
<evidence type="ECO:0000256" key="2">
    <source>
        <dbReference type="ARBA" id="ARBA00022692"/>
    </source>
</evidence>
<evidence type="ECO:0000256" key="3">
    <source>
        <dbReference type="ARBA" id="ARBA00022989"/>
    </source>
</evidence>
<evidence type="ECO:0000256" key="5">
    <source>
        <dbReference type="SAM" id="Phobius"/>
    </source>
</evidence>
<dbReference type="Proteomes" id="UP001374579">
    <property type="component" value="Unassembled WGS sequence"/>
</dbReference>
<sequence>MAVSTTSATTSSITESTFTQMSTMDIVYVTVTTVSSSLSVIGCIVIIGAHVAYRMLRTTGRAMLVQLSIADMLTALGNILGVLWYLFLDSAMLNRSKVYCSIQSAWTIFSSNASFFWTVAIALTLCWAIISNRPTTADRYWAIFMIVCWGVPALVTVIALSCDVLGYDPNLHQASWCWIDPEADNSLFWTFFTGKAWELSACLLTVVLYSAIKISLFRHRAKNKAIASNRKSRRDVIHEANVKLTFVPLVFIMLRIWGTVRFLIGFIDHQYASSSEAFWVVPLQGFGDSIQGFANFVIYCFFTETFRKRLFSCCCGNCDAKISSSENAHSHSSRPAAVSAIKVVSPENDVNM</sequence>
<feature type="transmembrane region" description="Helical" evidence="5">
    <location>
        <begin position="64"/>
        <end position="87"/>
    </location>
</feature>
<dbReference type="Pfam" id="PF00002">
    <property type="entry name" value="7tm_2"/>
    <property type="match status" value="1"/>
</dbReference>
<dbReference type="GO" id="GO:0005886">
    <property type="term" value="C:plasma membrane"/>
    <property type="evidence" value="ECO:0007669"/>
    <property type="project" value="TreeGrafter"/>
</dbReference>
<feature type="transmembrane region" description="Helical" evidence="5">
    <location>
        <begin position="277"/>
        <end position="302"/>
    </location>
</feature>
<dbReference type="InterPro" id="IPR000832">
    <property type="entry name" value="GPCR_2_secretin-like"/>
</dbReference>
<keyword evidence="4 5" id="KW-0472">Membrane</keyword>
<evidence type="ECO:0000259" key="7">
    <source>
        <dbReference type="PROSITE" id="PS50262"/>
    </source>
</evidence>
<gene>
    <name evidence="8" type="ORF">V1264_001852</name>
</gene>
<dbReference type="GO" id="GO:0007166">
    <property type="term" value="P:cell surface receptor signaling pathway"/>
    <property type="evidence" value="ECO:0007669"/>
    <property type="project" value="InterPro"/>
</dbReference>
<dbReference type="PANTHER" id="PTHR23112">
    <property type="entry name" value="G PROTEIN-COUPLED RECEPTOR 157-RELATED"/>
    <property type="match status" value="1"/>
</dbReference>
<keyword evidence="2 5" id="KW-0812">Transmembrane</keyword>
<dbReference type="PRINTS" id="PR02001">
    <property type="entry name" value="GCR1CAMPR"/>
</dbReference>
<dbReference type="InterPro" id="IPR017981">
    <property type="entry name" value="GPCR_2-like_7TM"/>
</dbReference>
<dbReference type="InterPro" id="IPR022343">
    <property type="entry name" value="GCR1-cAMP_receptor"/>
</dbReference>
<dbReference type="Gene3D" id="1.20.1070.10">
    <property type="entry name" value="Rhodopsin 7-helix transmembrane proteins"/>
    <property type="match status" value="1"/>
</dbReference>
<evidence type="ECO:0008006" key="10">
    <source>
        <dbReference type="Google" id="ProtNLM"/>
    </source>
</evidence>
<dbReference type="PROSITE" id="PS50262">
    <property type="entry name" value="G_PROTEIN_RECEP_F1_2"/>
    <property type="match status" value="1"/>
</dbReference>
<organism evidence="8 9">
    <name type="scientific">Littorina saxatilis</name>
    <dbReference type="NCBI Taxonomy" id="31220"/>
    <lineage>
        <taxon>Eukaryota</taxon>
        <taxon>Metazoa</taxon>
        <taxon>Spiralia</taxon>
        <taxon>Lophotrochozoa</taxon>
        <taxon>Mollusca</taxon>
        <taxon>Gastropoda</taxon>
        <taxon>Caenogastropoda</taxon>
        <taxon>Littorinimorpha</taxon>
        <taxon>Littorinoidea</taxon>
        <taxon>Littorinidae</taxon>
        <taxon>Littorina</taxon>
    </lineage>
</organism>
<dbReference type="GO" id="GO:0007189">
    <property type="term" value="P:adenylate cyclase-activating G protein-coupled receptor signaling pathway"/>
    <property type="evidence" value="ECO:0007669"/>
    <property type="project" value="TreeGrafter"/>
</dbReference>
<feature type="transmembrane region" description="Helical" evidence="5">
    <location>
        <begin position="142"/>
        <end position="167"/>
    </location>
</feature>
<comment type="caution">
    <text evidence="8">The sequence shown here is derived from an EMBL/GenBank/DDBJ whole genome shotgun (WGS) entry which is preliminary data.</text>
</comment>
<dbReference type="GO" id="GO:0004930">
    <property type="term" value="F:G protein-coupled receptor activity"/>
    <property type="evidence" value="ECO:0007669"/>
    <property type="project" value="InterPro"/>
</dbReference>
<dbReference type="SUPFAM" id="SSF81321">
    <property type="entry name" value="Family A G protein-coupled receptor-like"/>
    <property type="match status" value="1"/>
</dbReference>
<dbReference type="GO" id="GO:0030552">
    <property type="term" value="F:cAMP binding"/>
    <property type="evidence" value="ECO:0007669"/>
    <property type="project" value="InterPro"/>
</dbReference>
<evidence type="ECO:0000313" key="8">
    <source>
        <dbReference type="EMBL" id="KAK7116110.1"/>
    </source>
</evidence>
<dbReference type="PANTHER" id="PTHR23112:SF47">
    <property type="entry name" value="G-PROTEIN COUPLED RECEPTOR 157"/>
    <property type="match status" value="1"/>
</dbReference>
<feature type="transmembrane region" description="Helical" evidence="5">
    <location>
        <begin position="26"/>
        <end position="52"/>
    </location>
</feature>
<feature type="transmembrane region" description="Helical" evidence="5">
    <location>
        <begin position="107"/>
        <end position="130"/>
    </location>
</feature>
<reference evidence="8 9" key="1">
    <citation type="submission" date="2024-02" db="EMBL/GenBank/DDBJ databases">
        <title>Chromosome-scale genome assembly of the rough periwinkle Littorina saxatilis.</title>
        <authorList>
            <person name="De Jode A."/>
            <person name="Faria R."/>
            <person name="Formenti G."/>
            <person name="Sims Y."/>
            <person name="Smith T.P."/>
            <person name="Tracey A."/>
            <person name="Wood J.M.D."/>
            <person name="Zagrodzka Z.B."/>
            <person name="Johannesson K."/>
            <person name="Butlin R.K."/>
            <person name="Leder E.H."/>
        </authorList>
    </citation>
    <scope>NUCLEOTIDE SEQUENCE [LARGE SCALE GENOMIC DNA]</scope>
    <source>
        <strain evidence="8">Snail1</strain>
        <tissue evidence="8">Muscle</tissue>
    </source>
</reference>
<dbReference type="EMBL" id="JBAMIC010000001">
    <property type="protein sequence ID" value="KAK7116110.1"/>
    <property type="molecule type" value="Genomic_DNA"/>
</dbReference>
<comment type="subcellular location">
    <subcellularLocation>
        <location evidence="1">Membrane</location>
        <topology evidence="1">Multi-pass membrane protein</topology>
    </subcellularLocation>
</comment>
<dbReference type="InterPro" id="IPR000848">
    <property type="entry name" value="GPCR_cAMP"/>
</dbReference>